<gene>
    <name evidence="5" type="ORF">BS47DRAFT_1348240</name>
</gene>
<dbReference type="AlphaFoldDB" id="A0A9P6AQL0"/>
<dbReference type="Pfam" id="PF13193">
    <property type="entry name" value="AMP-binding_C"/>
    <property type="match status" value="1"/>
</dbReference>
<dbReference type="InterPro" id="IPR045851">
    <property type="entry name" value="AMP-bd_C_sf"/>
</dbReference>
<evidence type="ECO:0000259" key="3">
    <source>
        <dbReference type="Pfam" id="PF00501"/>
    </source>
</evidence>
<dbReference type="Gene3D" id="3.30.300.30">
    <property type="match status" value="1"/>
</dbReference>
<dbReference type="InterPro" id="IPR025110">
    <property type="entry name" value="AMP-bd_C"/>
</dbReference>
<evidence type="ECO:0000259" key="4">
    <source>
        <dbReference type="Pfam" id="PF13193"/>
    </source>
</evidence>
<dbReference type="Pfam" id="PF00501">
    <property type="entry name" value="AMP-binding"/>
    <property type="match status" value="1"/>
</dbReference>
<dbReference type="InterPro" id="IPR020845">
    <property type="entry name" value="AMP-binding_CS"/>
</dbReference>
<dbReference type="PROSITE" id="PS00455">
    <property type="entry name" value="AMP_BINDING"/>
    <property type="match status" value="1"/>
</dbReference>
<protein>
    <recommendedName>
        <fullName evidence="7">4-coumarate-CoA ligase</fullName>
    </recommendedName>
</protein>
<name>A0A9P6AQL0_9AGAM</name>
<dbReference type="EMBL" id="MU129020">
    <property type="protein sequence ID" value="KAF9510229.1"/>
    <property type="molecule type" value="Genomic_DNA"/>
</dbReference>
<keyword evidence="2" id="KW-0436">Ligase</keyword>
<feature type="domain" description="AMP-dependent synthetase/ligase" evidence="3">
    <location>
        <begin position="30"/>
        <end position="406"/>
    </location>
</feature>
<comment type="similarity">
    <text evidence="1">Belongs to the ATP-dependent AMP-binding enzyme family.</text>
</comment>
<proteinExistence type="inferred from homology"/>
<dbReference type="GO" id="GO:0016405">
    <property type="term" value="F:CoA-ligase activity"/>
    <property type="evidence" value="ECO:0007669"/>
    <property type="project" value="TreeGrafter"/>
</dbReference>
<dbReference type="InterPro" id="IPR000873">
    <property type="entry name" value="AMP-dep_synth/lig_dom"/>
</dbReference>
<evidence type="ECO:0000313" key="6">
    <source>
        <dbReference type="Proteomes" id="UP000886523"/>
    </source>
</evidence>
<evidence type="ECO:0000313" key="5">
    <source>
        <dbReference type="EMBL" id="KAF9510229.1"/>
    </source>
</evidence>
<dbReference type="OrthoDB" id="1898221at2759"/>
<dbReference type="PANTHER" id="PTHR24096">
    <property type="entry name" value="LONG-CHAIN-FATTY-ACID--COA LIGASE"/>
    <property type="match status" value="1"/>
</dbReference>
<feature type="domain" description="AMP-binding enzyme C-terminal" evidence="4">
    <location>
        <begin position="456"/>
        <end position="539"/>
    </location>
</feature>
<sequence>MPTIYSSPYPPTSIPRISVFNFFFPNNDPHANLPAFIDGISGRVLTRAQLQRDARVLAFGLRNSLEKLHGALNVSRNGTILVFSPNSMSYPLIICAALVGGIRLSLASSALMPPELAYQIKDSEPSHIAVHPTLFPVLLKALEILGVESKDFRRRIILLAPPDEVPPELNSQGWLSLGDAMKANRQLQPERFDRDEADQTTLILYSSGTTGLPKGVELTHYNIVAQVLSMQNSKRYPDQAGVDVTIGTVPYFHVYGVLSLIHHPLASGIASVVLPKFEPATFLSAIQKYHATSAYCAPPSIAFIANSPLIILSAAAVLSTAIAQKAVLRLGAAGAKDVHICEVYGLTETTGGATTTPYGYKDKPTSCGRLVANAEARLVRDDGTDSNEGERGELWIRGPCVMKGYLNKPHATREAMEDGFYKTGDILVRDNEGFFYIVDRKKELIKYQGYQVSPAEIENVLFQHPDVEDCAVIGVSDPETQNELPRAYIVPRDRTLVGKPASTLTPDIQQWVKDRLSPYKALRGGVRLIAAVPKSPAGKVLRRELQTLARNEKMNAVARL</sequence>
<dbReference type="SUPFAM" id="SSF56801">
    <property type="entry name" value="Acetyl-CoA synthetase-like"/>
    <property type="match status" value="1"/>
</dbReference>
<evidence type="ECO:0008006" key="7">
    <source>
        <dbReference type="Google" id="ProtNLM"/>
    </source>
</evidence>
<evidence type="ECO:0000256" key="2">
    <source>
        <dbReference type="ARBA" id="ARBA00022598"/>
    </source>
</evidence>
<dbReference type="InterPro" id="IPR042099">
    <property type="entry name" value="ANL_N_sf"/>
</dbReference>
<dbReference type="Gene3D" id="3.40.50.12780">
    <property type="entry name" value="N-terminal domain of ligase-like"/>
    <property type="match status" value="1"/>
</dbReference>
<dbReference type="PANTHER" id="PTHR24096:SF149">
    <property type="entry name" value="AMP-BINDING DOMAIN-CONTAINING PROTEIN-RELATED"/>
    <property type="match status" value="1"/>
</dbReference>
<organism evidence="5 6">
    <name type="scientific">Hydnum rufescens UP504</name>
    <dbReference type="NCBI Taxonomy" id="1448309"/>
    <lineage>
        <taxon>Eukaryota</taxon>
        <taxon>Fungi</taxon>
        <taxon>Dikarya</taxon>
        <taxon>Basidiomycota</taxon>
        <taxon>Agaricomycotina</taxon>
        <taxon>Agaricomycetes</taxon>
        <taxon>Cantharellales</taxon>
        <taxon>Hydnaceae</taxon>
        <taxon>Hydnum</taxon>
    </lineage>
</organism>
<dbReference type="Proteomes" id="UP000886523">
    <property type="component" value="Unassembled WGS sequence"/>
</dbReference>
<accession>A0A9P6AQL0</accession>
<keyword evidence="6" id="KW-1185">Reference proteome</keyword>
<reference evidence="5" key="1">
    <citation type="journal article" date="2020" name="Nat. Commun.">
        <title>Large-scale genome sequencing of mycorrhizal fungi provides insights into the early evolution of symbiotic traits.</title>
        <authorList>
            <person name="Miyauchi S."/>
            <person name="Kiss E."/>
            <person name="Kuo A."/>
            <person name="Drula E."/>
            <person name="Kohler A."/>
            <person name="Sanchez-Garcia M."/>
            <person name="Morin E."/>
            <person name="Andreopoulos B."/>
            <person name="Barry K.W."/>
            <person name="Bonito G."/>
            <person name="Buee M."/>
            <person name="Carver A."/>
            <person name="Chen C."/>
            <person name="Cichocki N."/>
            <person name="Clum A."/>
            <person name="Culley D."/>
            <person name="Crous P.W."/>
            <person name="Fauchery L."/>
            <person name="Girlanda M."/>
            <person name="Hayes R.D."/>
            <person name="Keri Z."/>
            <person name="LaButti K."/>
            <person name="Lipzen A."/>
            <person name="Lombard V."/>
            <person name="Magnuson J."/>
            <person name="Maillard F."/>
            <person name="Murat C."/>
            <person name="Nolan M."/>
            <person name="Ohm R.A."/>
            <person name="Pangilinan J."/>
            <person name="Pereira M.F."/>
            <person name="Perotto S."/>
            <person name="Peter M."/>
            <person name="Pfister S."/>
            <person name="Riley R."/>
            <person name="Sitrit Y."/>
            <person name="Stielow J.B."/>
            <person name="Szollosi G."/>
            <person name="Zifcakova L."/>
            <person name="Stursova M."/>
            <person name="Spatafora J.W."/>
            <person name="Tedersoo L."/>
            <person name="Vaario L.M."/>
            <person name="Yamada A."/>
            <person name="Yan M."/>
            <person name="Wang P."/>
            <person name="Xu J."/>
            <person name="Bruns T."/>
            <person name="Baldrian P."/>
            <person name="Vilgalys R."/>
            <person name="Dunand C."/>
            <person name="Henrissat B."/>
            <person name="Grigoriev I.V."/>
            <person name="Hibbett D."/>
            <person name="Nagy L.G."/>
            <person name="Martin F.M."/>
        </authorList>
    </citation>
    <scope>NUCLEOTIDE SEQUENCE</scope>
    <source>
        <strain evidence="5">UP504</strain>
    </source>
</reference>
<comment type="caution">
    <text evidence="5">The sequence shown here is derived from an EMBL/GenBank/DDBJ whole genome shotgun (WGS) entry which is preliminary data.</text>
</comment>
<evidence type="ECO:0000256" key="1">
    <source>
        <dbReference type="ARBA" id="ARBA00006432"/>
    </source>
</evidence>